<dbReference type="SUPFAM" id="SSF58104">
    <property type="entry name" value="Methyl-accepting chemotaxis protein (MCP) signaling domain"/>
    <property type="match status" value="1"/>
</dbReference>
<name>A0ABS1J661_9BACL</name>
<dbReference type="Proteomes" id="UP000602284">
    <property type="component" value="Unassembled WGS sequence"/>
</dbReference>
<protein>
    <recommendedName>
        <fullName evidence="5">Methyl-accepting transducer domain-containing protein</fullName>
    </recommendedName>
</protein>
<feature type="transmembrane region" description="Helical" evidence="4">
    <location>
        <begin position="80"/>
        <end position="98"/>
    </location>
</feature>
<accession>A0ABS1J661</accession>
<reference evidence="6 7" key="1">
    <citation type="submission" date="2021-01" db="EMBL/GenBank/DDBJ databases">
        <title>Tumebacillus sp. strain ITR2 16S ribosomal RNA gene Genome sequencing and assembly.</title>
        <authorList>
            <person name="Kang M."/>
        </authorList>
    </citation>
    <scope>NUCLEOTIDE SEQUENCE [LARGE SCALE GENOMIC DNA]</scope>
    <source>
        <strain evidence="6 7">ITR2</strain>
    </source>
</reference>
<dbReference type="PANTHER" id="PTHR32089">
    <property type="entry name" value="METHYL-ACCEPTING CHEMOTAXIS PROTEIN MCPB"/>
    <property type="match status" value="1"/>
</dbReference>
<organism evidence="6 7">
    <name type="scientific">Tumebacillus amylolyticus</name>
    <dbReference type="NCBI Taxonomy" id="2801339"/>
    <lineage>
        <taxon>Bacteria</taxon>
        <taxon>Bacillati</taxon>
        <taxon>Bacillota</taxon>
        <taxon>Bacilli</taxon>
        <taxon>Bacillales</taxon>
        <taxon>Alicyclobacillaceae</taxon>
        <taxon>Tumebacillus</taxon>
    </lineage>
</organism>
<evidence type="ECO:0000259" key="5">
    <source>
        <dbReference type="PROSITE" id="PS50111"/>
    </source>
</evidence>
<feature type="domain" description="Methyl-accepting transducer" evidence="5">
    <location>
        <begin position="222"/>
        <end position="458"/>
    </location>
</feature>
<evidence type="ECO:0000256" key="2">
    <source>
        <dbReference type="ARBA" id="ARBA00029447"/>
    </source>
</evidence>
<dbReference type="Pfam" id="PF00015">
    <property type="entry name" value="MCPsignal"/>
    <property type="match status" value="1"/>
</dbReference>
<dbReference type="EMBL" id="JAEQNB010000001">
    <property type="protein sequence ID" value="MBL0385756.1"/>
    <property type="molecule type" value="Genomic_DNA"/>
</dbReference>
<dbReference type="PANTHER" id="PTHR32089:SF112">
    <property type="entry name" value="LYSOZYME-LIKE PROTEIN-RELATED"/>
    <property type="match status" value="1"/>
</dbReference>
<dbReference type="InterPro" id="IPR004089">
    <property type="entry name" value="MCPsignal_dom"/>
</dbReference>
<evidence type="ECO:0000313" key="7">
    <source>
        <dbReference type="Proteomes" id="UP000602284"/>
    </source>
</evidence>
<comment type="caution">
    <text evidence="6">The sequence shown here is derived from an EMBL/GenBank/DDBJ whole genome shotgun (WGS) entry which is preliminary data.</text>
</comment>
<dbReference type="Gene3D" id="1.10.287.950">
    <property type="entry name" value="Methyl-accepting chemotaxis protein"/>
    <property type="match status" value="1"/>
</dbReference>
<feature type="transmembrane region" description="Helical" evidence="4">
    <location>
        <begin position="156"/>
        <end position="178"/>
    </location>
</feature>
<keyword evidence="4" id="KW-0812">Transmembrane</keyword>
<keyword evidence="4" id="KW-1133">Transmembrane helix</keyword>
<dbReference type="RefSeq" id="WP_201631243.1">
    <property type="nucleotide sequence ID" value="NZ_JAEQNB010000001.1"/>
</dbReference>
<dbReference type="PRINTS" id="PR00260">
    <property type="entry name" value="CHEMTRNSDUCR"/>
</dbReference>
<dbReference type="PROSITE" id="PS50111">
    <property type="entry name" value="CHEMOTAXIS_TRANSDUC_2"/>
    <property type="match status" value="1"/>
</dbReference>
<dbReference type="SMART" id="SM00283">
    <property type="entry name" value="MA"/>
    <property type="match status" value="1"/>
</dbReference>
<keyword evidence="4" id="KW-0472">Membrane</keyword>
<sequence length="506" mass="55308">MIQQKNRLMLWLATGTVALSFLVHVLQRSLHLFSHSMSSMDNMVSHAAPSQVLLNVVLALPVLLLLTAIVAFVRQQDHKLLPLLIMLTLTFASFSIIAGGGGTVEFHFSIFMVIAFLAFYESVPLLLAMTVLFALQHVLGFFVVPELVFGVPTYSFTMLCTHAVFLVLTSGATSWLLLQKQKLTLQLEAEKAAQAATLQNAWSSVRTLSTDLEHMSGVVSLQSDDVIQSSEEMLQAVSQISDGLETSSHSIAQIERDLQGINGRIGTTAEASNSMHTRAQHAAEIISTTIANIRALYEQILVVSETNVTSEQTISALNTESQKVGGIILTIQKVAEQTNLLALNASIEAARAGEHGRGFAVVADEIRKLAEQSRQATEEIKVILTKLSDDSEKSVKQIAIGRVATSRSVSQAESSIEGMFRMTEVTEGLMDAIRHLNSSIEDINRNSKHISGEMTNIASVTEECVASMEQAKVITETQLHANIVVNTELRRLKQLSLSLQQQFQDQ</sequence>
<keyword evidence="1 3" id="KW-0807">Transducer</keyword>
<gene>
    <name evidence="6" type="ORF">JJB07_03760</name>
</gene>
<evidence type="ECO:0000256" key="1">
    <source>
        <dbReference type="ARBA" id="ARBA00023224"/>
    </source>
</evidence>
<evidence type="ECO:0000313" key="6">
    <source>
        <dbReference type="EMBL" id="MBL0385756.1"/>
    </source>
</evidence>
<evidence type="ECO:0000256" key="3">
    <source>
        <dbReference type="PROSITE-ProRule" id="PRU00284"/>
    </source>
</evidence>
<proteinExistence type="inferred from homology"/>
<keyword evidence="7" id="KW-1185">Reference proteome</keyword>
<evidence type="ECO:0000256" key="4">
    <source>
        <dbReference type="SAM" id="Phobius"/>
    </source>
</evidence>
<feature type="transmembrane region" description="Helical" evidence="4">
    <location>
        <begin position="52"/>
        <end position="73"/>
    </location>
</feature>
<dbReference type="InterPro" id="IPR004090">
    <property type="entry name" value="Chemotax_Me-accpt_rcpt"/>
</dbReference>
<comment type="similarity">
    <text evidence="2">Belongs to the methyl-accepting chemotaxis (MCP) protein family.</text>
</comment>